<gene>
    <name evidence="1" type="ORF">HYN49_08440</name>
</gene>
<keyword evidence="2" id="KW-1185">Reference proteome</keyword>
<organism evidence="1 2">
    <name type="scientific">Flavobacterium pallidum</name>
    <dbReference type="NCBI Taxonomy" id="2172098"/>
    <lineage>
        <taxon>Bacteria</taxon>
        <taxon>Pseudomonadati</taxon>
        <taxon>Bacteroidota</taxon>
        <taxon>Flavobacteriia</taxon>
        <taxon>Flavobacteriales</taxon>
        <taxon>Flavobacteriaceae</taxon>
        <taxon>Flavobacterium</taxon>
    </lineage>
</organism>
<dbReference type="AlphaFoldDB" id="A0A2S1SHN6"/>
<sequence>MYLRLIYYIYFLNAMKKITFLLLIAIVCYSCKTDVKKESLSHINGYWEIVQTISATGQKKDFKINETIDYFEIKDNKGFRKKVMPQFDGHYIVNDQKEDVEIKEEKQYFYICYMTPYGKWRDKIEEVSAEEMVLVDSSGMEYHYKRPVKFSLK</sequence>
<dbReference type="KEGG" id="fpal:HYN49_08440"/>
<evidence type="ECO:0008006" key="3">
    <source>
        <dbReference type="Google" id="ProtNLM"/>
    </source>
</evidence>
<dbReference type="Proteomes" id="UP000244937">
    <property type="component" value="Chromosome"/>
</dbReference>
<accession>A0A2S1SHN6</accession>
<protein>
    <recommendedName>
        <fullName evidence="3">Lipocalin-like domain-containing protein</fullName>
    </recommendedName>
</protein>
<evidence type="ECO:0000313" key="1">
    <source>
        <dbReference type="EMBL" id="AWI25924.1"/>
    </source>
</evidence>
<evidence type="ECO:0000313" key="2">
    <source>
        <dbReference type="Proteomes" id="UP000244937"/>
    </source>
</evidence>
<name>A0A2S1SHN6_9FLAO</name>
<dbReference type="EMBL" id="CP029187">
    <property type="protein sequence ID" value="AWI25924.1"/>
    <property type="molecule type" value="Genomic_DNA"/>
</dbReference>
<proteinExistence type="predicted"/>
<reference evidence="1 2" key="1">
    <citation type="submission" date="2018-05" db="EMBL/GenBank/DDBJ databases">
        <title>Genome sequencing of Flavobacterium sp. HYN0049.</title>
        <authorList>
            <person name="Yi H."/>
            <person name="Baek C."/>
        </authorList>
    </citation>
    <scope>NUCLEOTIDE SEQUENCE [LARGE SCALE GENOMIC DNA]</scope>
    <source>
        <strain evidence="1 2">HYN0049</strain>
    </source>
</reference>